<evidence type="ECO:0000313" key="11">
    <source>
        <dbReference type="Proteomes" id="UP000472755"/>
    </source>
</evidence>
<dbReference type="EMBL" id="LMUA01000011">
    <property type="protein sequence ID" value="KUE76219.1"/>
    <property type="molecule type" value="Genomic_DNA"/>
</dbReference>
<reference evidence="4 9" key="4">
    <citation type="submission" date="2019-08" db="EMBL/GenBank/DDBJ databases">
        <title>In-depth cultivation of the pig gut microbiome towards novel bacterial diversity and tailored functional studies.</title>
        <authorList>
            <person name="Wylensek D."/>
            <person name="Hitch T.C.A."/>
            <person name="Clavel T."/>
        </authorList>
    </citation>
    <scope>NUCLEOTIDE SEQUENCE [LARGE SCALE GENOMIC DNA]</scope>
    <source>
        <strain evidence="4 9">WCA3-601-WT-6J</strain>
    </source>
</reference>
<dbReference type="GeneID" id="42857068"/>
<dbReference type="Proteomes" id="UP000032483">
    <property type="component" value="Unassembled WGS sequence"/>
</dbReference>
<comment type="caution">
    <text evidence="2">The sequence shown here is derived from an EMBL/GenBank/DDBJ whole genome shotgun (WGS) entry which is preliminary data.</text>
</comment>
<dbReference type="SUPFAM" id="SSF46785">
    <property type="entry name" value="Winged helix' DNA-binding domain"/>
    <property type="match status" value="1"/>
</dbReference>
<feature type="domain" description="Transcription regulator PadR N-terminal" evidence="1">
    <location>
        <begin position="18"/>
        <end position="91"/>
    </location>
</feature>
<name>A0A0D8IZJ2_9FIRM</name>
<proteinExistence type="predicted"/>
<reference evidence="2" key="1">
    <citation type="submission" date="2015-02" db="EMBL/GenBank/DDBJ databases">
        <title>A novel member of the family Ruminococcaceae isolated from human feces.</title>
        <authorList>
            <person name="Shkoporov A.N."/>
            <person name="Chaplin A.V."/>
            <person name="Motuzova O.V."/>
            <person name="Kafarskaia L.I."/>
            <person name="Khokhlova E.V."/>
            <person name="Efimov B.A."/>
        </authorList>
    </citation>
    <scope>NUCLEOTIDE SEQUENCE [LARGE SCALE GENOMIC DNA]</scope>
    <source>
        <strain evidence="2">585-1</strain>
    </source>
</reference>
<evidence type="ECO:0000313" key="4">
    <source>
        <dbReference type="EMBL" id="MST91509.1"/>
    </source>
</evidence>
<accession>A0A0W7TQX2</accession>
<evidence type="ECO:0000313" key="10">
    <source>
        <dbReference type="Proteomes" id="UP000449193"/>
    </source>
</evidence>
<dbReference type="EMBL" id="WMZU01000002">
    <property type="protein sequence ID" value="MTS26047.1"/>
    <property type="molecule type" value="Genomic_DNA"/>
</dbReference>
<protein>
    <submittedName>
        <fullName evidence="4">PadR family transcriptional regulator</fullName>
    </submittedName>
</protein>
<dbReference type="Pfam" id="PF03551">
    <property type="entry name" value="PadR"/>
    <property type="match status" value="1"/>
</dbReference>
<keyword evidence="7" id="KW-1185">Reference proteome</keyword>
<accession>A0A0D8IZJ2</accession>
<dbReference type="Gene3D" id="1.10.10.10">
    <property type="entry name" value="Winged helix-like DNA-binding domain superfamily/Winged helix DNA-binding domain"/>
    <property type="match status" value="1"/>
</dbReference>
<gene>
    <name evidence="3" type="ORF">ASJ35_09540</name>
    <name evidence="4" type="ORF">FYJ76_06075</name>
    <name evidence="6" type="ORF">GMD52_01715</name>
    <name evidence="5" type="ORF">GMD59_01960</name>
    <name evidence="2" type="ORF">TQ39_10785</name>
</gene>
<evidence type="ECO:0000313" key="7">
    <source>
        <dbReference type="Proteomes" id="UP000032483"/>
    </source>
</evidence>
<evidence type="ECO:0000313" key="6">
    <source>
        <dbReference type="EMBL" id="MTS50260.1"/>
    </source>
</evidence>
<dbReference type="EMBL" id="JXXK01000014">
    <property type="protein sequence ID" value="KJF39696.1"/>
    <property type="molecule type" value="Genomic_DNA"/>
</dbReference>
<dbReference type="PANTHER" id="PTHR33169:SF14">
    <property type="entry name" value="TRANSCRIPTIONAL REGULATOR RV3488"/>
    <property type="match status" value="1"/>
</dbReference>
<organism evidence="2 7">
    <name type="scientific">Ruthenibacterium lactatiformans</name>
    <dbReference type="NCBI Taxonomy" id="1550024"/>
    <lineage>
        <taxon>Bacteria</taxon>
        <taxon>Bacillati</taxon>
        <taxon>Bacillota</taxon>
        <taxon>Clostridia</taxon>
        <taxon>Eubacteriales</taxon>
        <taxon>Oscillospiraceae</taxon>
        <taxon>Ruthenibacterium</taxon>
    </lineage>
</organism>
<dbReference type="InterPro" id="IPR005149">
    <property type="entry name" value="Tscrpt_reg_PadR_N"/>
</dbReference>
<dbReference type="Proteomes" id="UP000431913">
    <property type="component" value="Unassembled WGS sequence"/>
</dbReference>
<evidence type="ECO:0000313" key="8">
    <source>
        <dbReference type="Proteomes" id="UP000053433"/>
    </source>
</evidence>
<reference evidence="10 11" key="3">
    <citation type="journal article" date="2019" name="Nat. Med.">
        <title>A library of human gut bacterial isolates paired with longitudinal multiomics data enables mechanistic microbiome research.</title>
        <authorList>
            <person name="Poyet M."/>
            <person name="Groussin M."/>
            <person name="Gibbons S.M."/>
            <person name="Avila-Pacheco J."/>
            <person name="Jiang X."/>
            <person name="Kearney S.M."/>
            <person name="Perrotta A.R."/>
            <person name="Berdy B."/>
            <person name="Zhao S."/>
            <person name="Lieberman T.D."/>
            <person name="Swanson P.K."/>
            <person name="Smith M."/>
            <person name="Roesemann S."/>
            <person name="Alexander J.E."/>
            <person name="Rich S.A."/>
            <person name="Livny J."/>
            <person name="Vlamakis H."/>
            <person name="Clish C."/>
            <person name="Bullock K."/>
            <person name="Deik A."/>
            <person name="Scott J."/>
            <person name="Pierce K.A."/>
            <person name="Xavier R.J."/>
            <person name="Alm E.J."/>
        </authorList>
    </citation>
    <scope>NUCLEOTIDE SEQUENCE [LARGE SCALE GENOMIC DNA]</scope>
    <source>
        <strain evidence="5 11">BIOML-A4</strain>
        <strain evidence="6 10">BIOML-A7</strain>
    </source>
</reference>
<sequence>MESRFERQLKKGALEMLVLGLVCAGPTYGYELLGSMARRSNGLFALKEGTLYPILYRLEDDGLIEAQWRTSGGRTAPKKYYTATPEGHAAYAVQRKAWRAFADCVDGFDREEQL</sequence>
<reference evidence="3 8" key="2">
    <citation type="submission" date="2015-10" db="EMBL/GenBank/DDBJ databases">
        <title>A novel member of the family Ruminococcaceae isolated from human faeces.</title>
        <authorList>
            <person name="Shkoporov A.N."/>
            <person name="Chaplin A.V."/>
            <person name="Motuzova O.V."/>
            <person name="Kafarskaia L.I."/>
            <person name="Efimov B.A."/>
        </authorList>
    </citation>
    <scope>NUCLEOTIDE SEQUENCE [LARGE SCALE GENOMIC DNA]</scope>
    <source>
        <strain evidence="3 8">668</strain>
    </source>
</reference>
<evidence type="ECO:0000313" key="3">
    <source>
        <dbReference type="EMBL" id="KUE76219.1"/>
    </source>
</evidence>
<dbReference type="EMBL" id="WMZR01000002">
    <property type="protein sequence ID" value="MTS50260.1"/>
    <property type="molecule type" value="Genomic_DNA"/>
</dbReference>
<evidence type="ECO:0000313" key="5">
    <source>
        <dbReference type="EMBL" id="MTS26047.1"/>
    </source>
</evidence>
<dbReference type="Proteomes" id="UP000449193">
    <property type="component" value="Unassembled WGS sequence"/>
</dbReference>
<dbReference type="AlphaFoldDB" id="A0A0D8IZJ2"/>
<dbReference type="Proteomes" id="UP000053433">
    <property type="component" value="Unassembled WGS sequence"/>
</dbReference>
<dbReference type="EMBL" id="VUNJ01000005">
    <property type="protein sequence ID" value="MST91509.1"/>
    <property type="molecule type" value="Genomic_DNA"/>
</dbReference>
<evidence type="ECO:0000313" key="2">
    <source>
        <dbReference type="EMBL" id="KJF39696.1"/>
    </source>
</evidence>
<dbReference type="PATRIC" id="fig|1550024.3.peg.2459"/>
<dbReference type="InterPro" id="IPR036388">
    <property type="entry name" value="WH-like_DNA-bd_sf"/>
</dbReference>
<dbReference type="PANTHER" id="PTHR33169">
    <property type="entry name" value="PADR-FAMILY TRANSCRIPTIONAL REGULATOR"/>
    <property type="match status" value="1"/>
</dbReference>
<evidence type="ECO:0000259" key="1">
    <source>
        <dbReference type="Pfam" id="PF03551"/>
    </source>
</evidence>
<dbReference type="RefSeq" id="WP_009323834.1">
    <property type="nucleotide sequence ID" value="NZ_CAOJUJ010000003.1"/>
</dbReference>
<dbReference type="InterPro" id="IPR052509">
    <property type="entry name" value="Metal_resp_DNA-bind_regulator"/>
</dbReference>
<dbReference type="Proteomes" id="UP000472755">
    <property type="component" value="Unassembled WGS sequence"/>
</dbReference>
<dbReference type="InterPro" id="IPR036390">
    <property type="entry name" value="WH_DNA-bd_sf"/>
</dbReference>
<evidence type="ECO:0000313" key="9">
    <source>
        <dbReference type="Proteomes" id="UP000431913"/>
    </source>
</evidence>